<evidence type="ECO:0000256" key="1">
    <source>
        <dbReference type="SAM" id="Phobius"/>
    </source>
</evidence>
<keyword evidence="1" id="KW-1133">Transmembrane helix</keyword>
<name>A0A1F5BIN2_9BACT</name>
<feature type="transmembrane region" description="Helical" evidence="1">
    <location>
        <begin position="29"/>
        <end position="47"/>
    </location>
</feature>
<dbReference type="Proteomes" id="UP000179184">
    <property type="component" value="Unassembled WGS sequence"/>
</dbReference>
<feature type="transmembrane region" description="Helical" evidence="1">
    <location>
        <begin position="59"/>
        <end position="79"/>
    </location>
</feature>
<gene>
    <name evidence="2" type="ORF">A2W60_02845</name>
</gene>
<sequence length="116" mass="12904">MPDFDKAGFLFYYFISEPNIKNLTKGEPTLAIILFFVAFAQQFLVALNIRNISTGRIRAAAATSFLIAITWGMAVVIIASNARTFLSLIFYGFGASAGVITSILFDKYIHPKKEER</sequence>
<dbReference type="EMBL" id="MEYN01000025">
    <property type="protein sequence ID" value="OGD30460.1"/>
    <property type="molecule type" value="Genomic_DNA"/>
</dbReference>
<feature type="transmembrane region" description="Helical" evidence="1">
    <location>
        <begin position="85"/>
        <end position="105"/>
    </location>
</feature>
<accession>A0A1F5BIN2</accession>
<proteinExistence type="predicted"/>
<comment type="caution">
    <text evidence="2">The sequence shown here is derived from an EMBL/GenBank/DDBJ whole genome shotgun (WGS) entry which is preliminary data.</text>
</comment>
<organism evidence="2 3">
    <name type="scientific">Candidatus Azambacteria bacterium RIFCSPHIGHO2_02_46_12</name>
    <dbReference type="NCBI Taxonomy" id="1797295"/>
    <lineage>
        <taxon>Bacteria</taxon>
        <taxon>Candidatus Azamiibacteriota</taxon>
    </lineage>
</organism>
<evidence type="ECO:0000313" key="2">
    <source>
        <dbReference type="EMBL" id="OGD30460.1"/>
    </source>
</evidence>
<reference evidence="2 3" key="1">
    <citation type="journal article" date="2016" name="Nat. Commun.">
        <title>Thousands of microbial genomes shed light on interconnected biogeochemical processes in an aquifer system.</title>
        <authorList>
            <person name="Anantharaman K."/>
            <person name="Brown C.T."/>
            <person name="Hug L.A."/>
            <person name="Sharon I."/>
            <person name="Castelle C.J."/>
            <person name="Probst A.J."/>
            <person name="Thomas B.C."/>
            <person name="Singh A."/>
            <person name="Wilkins M.J."/>
            <person name="Karaoz U."/>
            <person name="Brodie E.L."/>
            <person name="Williams K.H."/>
            <person name="Hubbard S.S."/>
            <person name="Banfield J.F."/>
        </authorList>
    </citation>
    <scope>NUCLEOTIDE SEQUENCE [LARGE SCALE GENOMIC DNA]</scope>
</reference>
<protein>
    <submittedName>
        <fullName evidence="2">Uncharacterized protein</fullName>
    </submittedName>
</protein>
<dbReference type="AlphaFoldDB" id="A0A1F5BIN2"/>
<keyword evidence="1" id="KW-0812">Transmembrane</keyword>
<evidence type="ECO:0000313" key="3">
    <source>
        <dbReference type="Proteomes" id="UP000179184"/>
    </source>
</evidence>
<keyword evidence="1" id="KW-0472">Membrane</keyword>